<gene>
    <name evidence="2" type="ORF">V6X73_06245</name>
</gene>
<feature type="domain" description="DUF2249" evidence="1">
    <location>
        <begin position="16"/>
        <end position="85"/>
    </location>
</feature>
<organism evidence="2 3">
    <name type="scientific">Spiribacter pallidus</name>
    <dbReference type="NCBI Taxonomy" id="1987936"/>
    <lineage>
        <taxon>Bacteria</taxon>
        <taxon>Pseudomonadati</taxon>
        <taxon>Pseudomonadota</taxon>
        <taxon>Gammaproteobacteria</taxon>
        <taxon>Chromatiales</taxon>
        <taxon>Ectothiorhodospiraceae</taxon>
        <taxon>Spiribacter</taxon>
    </lineage>
</organism>
<dbReference type="Pfam" id="PF10006">
    <property type="entry name" value="DUF2249"/>
    <property type="match status" value="1"/>
</dbReference>
<accession>A0ABV3TEX8</accession>
<dbReference type="RefSeq" id="WP_367958429.1">
    <property type="nucleotide sequence ID" value="NZ_JBAKFH010000004.1"/>
</dbReference>
<reference evidence="2 3" key="1">
    <citation type="submission" date="2024-02" db="EMBL/GenBank/DDBJ databases">
        <title>New especies of Spiribacter isolated from saline water.</title>
        <authorList>
            <person name="Leon M.J."/>
            <person name="De La Haba R."/>
            <person name="Sanchez-Porro C."/>
            <person name="Ventosa A."/>
        </authorList>
    </citation>
    <scope>NUCLEOTIDE SEQUENCE [LARGE SCALE GENOMIC DNA]</scope>
    <source>
        <strain evidence="3">ag22IC6-390</strain>
    </source>
</reference>
<dbReference type="InterPro" id="IPR018720">
    <property type="entry name" value="DUF2249"/>
</dbReference>
<proteinExistence type="predicted"/>
<evidence type="ECO:0000313" key="2">
    <source>
        <dbReference type="EMBL" id="MEX0469321.1"/>
    </source>
</evidence>
<evidence type="ECO:0000259" key="1">
    <source>
        <dbReference type="Pfam" id="PF10006"/>
    </source>
</evidence>
<comment type="caution">
    <text evidence="2">The sequence shown here is derived from an EMBL/GenBank/DDBJ whole genome shotgun (WGS) entry which is preliminary data.</text>
</comment>
<sequence>MQRSQSPGPIVGSGNTIDLRLHQPRERLDWVVYAIGALAPGDDLAFLTSDSPDRLRNYLHDQYNGALELAILERGTDLWALHVRRKPSANSTRDAKNP</sequence>
<dbReference type="EMBL" id="JBAKFM010000002">
    <property type="protein sequence ID" value="MEX0469321.1"/>
    <property type="molecule type" value="Genomic_DNA"/>
</dbReference>
<keyword evidence="3" id="KW-1185">Reference proteome</keyword>
<dbReference type="Proteomes" id="UP001556709">
    <property type="component" value="Unassembled WGS sequence"/>
</dbReference>
<protein>
    <submittedName>
        <fullName evidence="2">DUF2249 domain-containing protein</fullName>
    </submittedName>
</protein>
<evidence type="ECO:0000313" key="3">
    <source>
        <dbReference type="Proteomes" id="UP001556709"/>
    </source>
</evidence>
<name>A0ABV3TEX8_9GAMM</name>